<sequence>MENKDEKDPFKGVDWKGVGREMQKNPSVQPSLKKRLPNRVRQIPEFYFLPRWPLPKAILFCSACIGAGVAAGMVGEAWIEKKVKAPRNTTAVDRAKMAGLYGNLINKLLVLGHNVTDIAASMVSSLEVLFSNPHFPELSVSGI</sequence>
<dbReference type="PANTHER" id="PTHR36797:SF3">
    <property type="entry name" value="OS01G0258600 PROTEIN"/>
    <property type="match status" value="1"/>
</dbReference>
<feature type="compositionally biased region" description="Basic and acidic residues" evidence="1">
    <location>
        <begin position="1"/>
        <end position="23"/>
    </location>
</feature>
<reference evidence="3 4" key="1">
    <citation type="journal article" date="2023" name="Life. Sci Alliance">
        <title>Evolutionary insights into 3D genome organization and epigenetic landscape of Vigna mungo.</title>
        <authorList>
            <person name="Junaid A."/>
            <person name="Singh B."/>
            <person name="Bhatia S."/>
        </authorList>
    </citation>
    <scope>NUCLEOTIDE SEQUENCE [LARGE SCALE GENOMIC DNA]</scope>
    <source>
        <strain evidence="3">Urdbean</strain>
    </source>
</reference>
<evidence type="ECO:0000256" key="1">
    <source>
        <dbReference type="SAM" id="MobiDB-lite"/>
    </source>
</evidence>
<dbReference type="Proteomes" id="UP001374535">
    <property type="component" value="Chromosome 1"/>
</dbReference>
<keyword evidence="2" id="KW-1133">Transmembrane helix</keyword>
<dbReference type="EMBL" id="CP144700">
    <property type="protein sequence ID" value="WVZ23419.1"/>
    <property type="molecule type" value="Genomic_DNA"/>
</dbReference>
<name>A0AAQ3SCD3_VIGMU</name>
<feature type="region of interest" description="Disordered" evidence="1">
    <location>
        <begin position="1"/>
        <end position="30"/>
    </location>
</feature>
<gene>
    <name evidence="3" type="ORF">V8G54_001963</name>
</gene>
<keyword evidence="2" id="KW-0472">Membrane</keyword>
<evidence type="ECO:0000313" key="3">
    <source>
        <dbReference type="EMBL" id="WVZ23419.1"/>
    </source>
</evidence>
<proteinExistence type="predicted"/>
<dbReference type="PANTHER" id="PTHR36797">
    <property type="entry name" value="OS01G0258600 PROTEIN"/>
    <property type="match status" value="1"/>
</dbReference>
<evidence type="ECO:0000256" key="2">
    <source>
        <dbReference type="SAM" id="Phobius"/>
    </source>
</evidence>
<feature type="transmembrane region" description="Helical" evidence="2">
    <location>
        <begin position="57"/>
        <end position="79"/>
    </location>
</feature>
<evidence type="ECO:0000313" key="4">
    <source>
        <dbReference type="Proteomes" id="UP001374535"/>
    </source>
</evidence>
<dbReference type="AlphaFoldDB" id="A0AAQ3SCD3"/>
<keyword evidence="4" id="KW-1185">Reference proteome</keyword>
<keyword evidence="2" id="KW-0812">Transmembrane</keyword>
<organism evidence="3 4">
    <name type="scientific">Vigna mungo</name>
    <name type="common">Black gram</name>
    <name type="synonym">Phaseolus mungo</name>
    <dbReference type="NCBI Taxonomy" id="3915"/>
    <lineage>
        <taxon>Eukaryota</taxon>
        <taxon>Viridiplantae</taxon>
        <taxon>Streptophyta</taxon>
        <taxon>Embryophyta</taxon>
        <taxon>Tracheophyta</taxon>
        <taxon>Spermatophyta</taxon>
        <taxon>Magnoliopsida</taxon>
        <taxon>eudicotyledons</taxon>
        <taxon>Gunneridae</taxon>
        <taxon>Pentapetalae</taxon>
        <taxon>rosids</taxon>
        <taxon>fabids</taxon>
        <taxon>Fabales</taxon>
        <taxon>Fabaceae</taxon>
        <taxon>Papilionoideae</taxon>
        <taxon>50 kb inversion clade</taxon>
        <taxon>NPAAA clade</taxon>
        <taxon>indigoferoid/millettioid clade</taxon>
        <taxon>Phaseoleae</taxon>
        <taxon>Vigna</taxon>
    </lineage>
</organism>
<accession>A0AAQ3SCD3</accession>
<protein>
    <submittedName>
        <fullName evidence="3">Uncharacterized protein</fullName>
    </submittedName>
</protein>